<feature type="region of interest" description="Disordered" evidence="1">
    <location>
        <begin position="70"/>
        <end position="92"/>
    </location>
</feature>
<dbReference type="Proteomes" id="UP000198297">
    <property type="component" value="Unassembled WGS sequence"/>
</dbReference>
<protein>
    <recommendedName>
        <fullName evidence="5">RND transporter</fullName>
    </recommendedName>
</protein>
<proteinExistence type="predicted"/>
<evidence type="ECO:0000256" key="1">
    <source>
        <dbReference type="SAM" id="MobiDB-lite"/>
    </source>
</evidence>
<keyword evidence="2" id="KW-0472">Membrane</keyword>
<keyword evidence="2" id="KW-0812">Transmembrane</keyword>
<feature type="compositionally biased region" description="Acidic residues" evidence="1">
    <location>
        <begin position="70"/>
        <end position="80"/>
    </location>
</feature>
<feature type="non-terminal residue" evidence="3">
    <location>
        <position position="92"/>
    </location>
</feature>
<feature type="compositionally biased region" description="Polar residues" evidence="1">
    <location>
        <begin position="81"/>
        <end position="92"/>
    </location>
</feature>
<evidence type="ECO:0008006" key="5">
    <source>
        <dbReference type="Google" id="ProtNLM"/>
    </source>
</evidence>
<dbReference type="AlphaFoldDB" id="A0A238ZDM1"/>
<reference evidence="3 4" key="1">
    <citation type="submission" date="2017-06" db="EMBL/GenBank/DDBJ databases">
        <authorList>
            <person name="Kim H.J."/>
            <person name="Triplett B.A."/>
        </authorList>
    </citation>
    <scope>NUCLEOTIDE SEQUENCE [LARGE SCALE GENOMIC DNA]</scope>
    <source>
        <strain evidence="3 4">DSM 19316</strain>
    </source>
</reference>
<name>A0A238ZDM1_HALEZ</name>
<sequence length="92" mass="10159">MSLGERIEAWTRRLNDAIVDSPRRVIIIFLVLTLVFTGGIGLVSTDTEATDSFTDGLEEQQALDAVNEEFEDPFESDDESTQLIHSGSNVLT</sequence>
<evidence type="ECO:0000256" key="2">
    <source>
        <dbReference type="SAM" id="Phobius"/>
    </source>
</evidence>
<gene>
    <name evidence="3" type="ORF">SAMN06266787_1451</name>
</gene>
<feature type="transmembrane region" description="Helical" evidence="2">
    <location>
        <begin position="25"/>
        <end position="43"/>
    </location>
</feature>
<evidence type="ECO:0000313" key="4">
    <source>
        <dbReference type="Proteomes" id="UP000198297"/>
    </source>
</evidence>
<dbReference type="EMBL" id="FZNK01000045">
    <property type="protein sequence ID" value="SNR81041.1"/>
    <property type="molecule type" value="Genomic_DNA"/>
</dbReference>
<keyword evidence="2" id="KW-1133">Transmembrane helix</keyword>
<evidence type="ECO:0000313" key="3">
    <source>
        <dbReference type="EMBL" id="SNR81041.1"/>
    </source>
</evidence>
<accession>A0A238ZDM1</accession>
<organism evidence="3 4">
    <name type="scientific">Halorubrum ezzemoulense</name>
    <name type="common">Halorubrum chaoviator</name>
    <dbReference type="NCBI Taxonomy" id="337243"/>
    <lineage>
        <taxon>Archaea</taxon>
        <taxon>Methanobacteriati</taxon>
        <taxon>Methanobacteriota</taxon>
        <taxon>Stenosarchaea group</taxon>
        <taxon>Halobacteria</taxon>
        <taxon>Halobacteriales</taxon>
        <taxon>Haloferacaceae</taxon>
        <taxon>Halorubrum</taxon>
    </lineage>
</organism>